<sequence length="743" mass="83704">TVPIIHDLIDSDLRVDDEWITYHNAYTLSPGGYDNVIRVITKGGHANSDGKKIVITDADEVLILTKIKWYENLKQGSAATLKKFMLDLPQDYQTLLQPHAAAHGEIFNRVTLDLDGGQNRRLTSEELIGLAWKTSYEQIPSALLEKMYDASRFYFICSAGDFPPNLQGIWNGVFTAPWNGSYTFDANVELAMDSALSANMTEGMDGYFRFIESLVPDWRINAKNLFGARGVSAQIVASPNTGLHLHYEGVWAWQFWTQGGGWLSSYFYDYYRFTGDKVFLKNRAIPLMKEIALFYEDYLQEIDADGNYIFPMSCSPEVGGVLLSNNSVLDVAVAKELLTNLIAGCEELQIEKDNVVKWQAMLKKMPPYQTGPDGDIAEWADGVFNHAYNHRHYSPFYPVFRSFEFSPETTPELWKVAEVSLEKKRDQWLHHGTDEWGIPFGRAFHAQSAAYLRQGDVVEEIINSMADRLYPSLHMSLRPNGNTFNFDGNGAYPDIINRSLAFSLDGTLDLLRSVPPSWDKGSIHGILVRGQIEIDHLQWHQSKGIINLELTSSIDQQITLRVPASKSIKSLKIIEGTAKADVSTRGENARKVTLPANEKLKIEIHHDVVEPKVIRTDLALNKTVTASSFLQGGYDSHLAFDGIIRSRWSSENSDPQWLAVDLGKEMAVDAVELSWEAAYGKCYTIEVSTDSVHWTEVYSTKEGKGGREELEFAPTKARWIRMHGTERGTLAGYSLWSFKVYGK</sequence>
<dbReference type="Pfam" id="PF21307">
    <property type="entry name" value="Glyco_hydro_95_C"/>
    <property type="match status" value="1"/>
</dbReference>
<dbReference type="InterPro" id="IPR000421">
    <property type="entry name" value="FA58C"/>
</dbReference>
<accession>A0A0F9NGY3</accession>
<dbReference type="GO" id="GO:0005975">
    <property type="term" value="P:carbohydrate metabolic process"/>
    <property type="evidence" value="ECO:0007669"/>
    <property type="project" value="InterPro"/>
</dbReference>
<dbReference type="PROSITE" id="PS50022">
    <property type="entry name" value="FA58C_3"/>
    <property type="match status" value="1"/>
</dbReference>
<gene>
    <name evidence="2" type="ORF">LCGC14_1262940</name>
</gene>
<dbReference type="SUPFAM" id="SSF49785">
    <property type="entry name" value="Galactose-binding domain-like"/>
    <property type="match status" value="1"/>
</dbReference>
<dbReference type="InterPro" id="IPR008979">
    <property type="entry name" value="Galactose-bd-like_sf"/>
</dbReference>
<dbReference type="SUPFAM" id="SSF48208">
    <property type="entry name" value="Six-hairpin glycosidases"/>
    <property type="match status" value="1"/>
</dbReference>
<dbReference type="InterPro" id="IPR054363">
    <property type="entry name" value="GH95_cat"/>
</dbReference>
<dbReference type="GO" id="GO:0004560">
    <property type="term" value="F:alpha-L-fucosidase activity"/>
    <property type="evidence" value="ECO:0007669"/>
    <property type="project" value="TreeGrafter"/>
</dbReference>
<protein>
    <recommendedName>
        <fullName evidence="1">F5/8 type C domain-containing protein</fullName>
    </recommendedName>
</protein>
<dbReference type="InterPro" id="IPR008928">
    <property type="entry name" value="6-hairpin_glycosidase_sf"/>
</dbReference>
<organism evidence="2">
    <name type="scientific">marine sediment metagenome</name>
    <dbReference type="NCBI Taxonomy" id="412755"/>
    <lineage>
        <taxon>unclassified sequences</taxon>
        <taxon>metagenomes</taxon>
        <taxon>ecological metagenomes</taxon>
    </lineage>
</organism>
<dbReference type="InterPro" id="IPR049053">
    <property type="entry name" value="AFCA-like_C"/>
</dbReference>
<dbReference type="PANTHER" id="PTHR31084">
    <property type="entry name" value="ALPHA-L-FUCOSIDASE 2"/>
    <property type="match status" value="1"/>
</dbReference>
<dbReference type="Pfam" id="PF22124">
    <property type="entry name" value="Glyco_hydro_95_cat"/>
    <property type="match status" value="1"/>
</dbReference>
<dbReference type="InterPro" id="IPR012341">
    <property type="entry name" value="6hp_glycosidase-like_sf"/>
</dbReference>
<reference evidence="2" key="1">
    <citation type="journal article" date="2015" name="Nature">
        <title>Complex archaea that bridge the gap between prokaryotes and eukaryotes.</title>
        <authorList>
            <person name="Spang A."/>
            <person name="Saw J.H."/>
            <person name="Jorgensen S.L."/>
            <person name="Zaremba-Niedzwiedzka K."/>
            <person name="Martijn J."/>
            <person name="Lind A.E."/>
            <person name="van Eijk R."/>
            <person name="Schleper C."/>
            <person name="Guy L."/>
            <person name="Ettema T.J."/>
        </authorList>
    </citation>
    <scope>NUCLEOTIDE SEQUENCE</scope>
</reference>
<dbReference type="Pfam" id="PF00754">
    <property type="entry name" value="F5_F8_type_C"/>
    <property type="match status" value="1"/>
</dbReference>
<dbReference type="PANTHER" id="PTHR31084:SF0">
    <property type="entry name" value="ALPHA-L-FUCOSIDASE 2"/>
    <property type="match status" value="1"/>
</dbReference>
<comment type="caution">
    <text evidence="2">The sequence shown here is derived from an EMBL/GenBank/DDBJ whole genome shotgun (WGS) entry which is preliminary data.</text>
</comment>
<dbReference type="AlphaFoldDB" id="A0A0F9NGY3"/>
<proteinExistence type="predicted"/>
<evidence type="ECO:0000259" key="1">
    <source>
        <dbReference type="PROSITE" id="PS50022"/>
    </source>
</evidence>
<dbReference type="Gene3D" id="2.60.120.260">
    <property type="entry name" value="Galactose-binding domain-like"/>
    <property type="match status" value="1"/>
</dbReference>
<feature type="non-terminal residue" evidence="2">
    <location>
        <position position="1"/>
    </location>
</feature>
<feature type="domain" description="F5/8 type C" evidence="1">
    <location>
        <begin position="608"/>
        <end position="743"/>
    </location>
</feature>
<evidence type="ECO:0000313" key="2">
    <source>
        <dbReference type="EMBL" id="KKM88030.1"/>
    </source>
</evidence>
<dbReference type="EMBL" id="LAZR01007016">
    <property type="protein sequence ID" value="KKM88030.1"/>
    <property type="molecule type" value="Genomic_DNA"/>
</dbReference>
<dbReference type="Gene3D" id="1.50.10.10">
    <property type="match status" value="1"/>
</dbReference>
<name>A0A0F9NGY3_9ZZZZ</name>